<proteinExistence type="inferred from homology"/>
<evidence type="ECO:0000256" key="9">
    <source>
        <dbReference type="ARBA" id="ARBA00023065"/>
    </source>
</evidence>
<dbReference type="Proteomes" id="UP001501310">
    <property type="component" value="Unassembled WGS sequence"/>
</dbReference>
<keyword evidence="8" id="KW-0915">Sodium</keyword>
<keyword evidence="4" id="KW-0050">Antiport</keyword>
<name>A0ABP7RX91_9SPHN</name>
<reference evidence="15" key="1">
    <citation type="journal article" date="2019" name="Int. J. Syst. Evol. Microbiol.">
        <title>The Global Catalogue of Microorganisms (GCM) 10K type strain sequencing project: providing services to taxonomists for standard genome sequencing and annotation.</title>
        <authorList>
            <consortium name="The Broad Institute Genomics Platform"/>
            <consortium name="The Broad Institute Genome Sequencing Center for Infectious Disease"/>
            <person name="Wu L."/>
            <person name="Ma J."/>
        </authorList>
    </citation>
    <scope>NUCLEOTIDE SEQUENCE [LARGE SCALE GENOMIC DNA]</scope>
    <source>
        <strain evidence="15">JCM 16603</strain>
    </source>
</reference>
<comment type="subcellular location">
    <subcellularLocation>
        <location evidence="1">Cell membrane</location>
        <topology evidence="1">Multi-pass membrane protein</topology>
    </subcellularLocation>
</comment>
<comment type="caution">
    <text evidence="14">The sequence shown here is derived from an EMBL/GenBank/DDBJ whole genome shotgun (WGS) entry which is preliminary data.</text>
</comment>
<dbReference type="InterPro" id="IPR018422">
    <property type="entry name" value="Cation/H_exchanger_CPA1"/>
</dbReference>
<sequence>MSDTTRDYLLKFWSLIDDILNAILFLLIGLEVVTIHLEPGSIAIGVLAIPLLLVARALSVLGPLAAMRPLLDLGRLAPPILIWGGLRGGISVALALSLPFTEERSLLLTATYFVVLFAVIVQGGTIARVIEHRKQRAAA</sequence>
<gene>
    <name evidence="14" type="ORF">GCM10022211_14050</name>
</gene>
<dbReference type="RefSeq" id="WP_344709466.1">
    <property type="nucleotide sequence ID" value="NZ_BAAAZD010000001.1"/>
</dbReference>
<comment type="similarity">
    <text evidence="2">Belongs to the monovalent cation:proton antiporter 1 (CPA1) transporter (TC 2.A.36) family.</text>
</comment>
<evidence type="ECO:0000256" key="2">
    <source>
        <dbReference type="ARBA" id="ARBA00007367"/>
    </source>
</evidence>
<keyword evidence="6 12" id="KW-0812">Transmembrane</keyword>
<feature type="transmembrane region" description="Helical" evidence="12">
    <location>
        <begin position="76"/>
        <end position="98"/>
    </location>
</feature>
<evidence type="ECO:0000256" key="8">
    <source>
        <dbReference type="ARBA" id="ARBA00023053"/>
    </source>
</evidence>
<keyword evidence="10 12" id="KW-0472">Membrane</keyword>
<evidence type="ECO:0000313" key="14">
    <source>
        <dbReference type="EMBL" id="GAA4003554.1"/>
    </source>
</evidence>
<evidence type="ECO:0000256" key="4">
    <source>
        <dbReference type="ARBA" id="ARBA00022449"/>
    </source>
</evidence>
<keyword evidence="11" id="KW-0739">Sodium transport</keyword>
<evidence type="ECO:0000256" key="6">
    <source>
        <dbReference type="ARBA" id="ARBA00022692"/>
    </source>
</evidence>
<feature type="transmembrane region" description="Helical" evidence="12">
    <location>
        <begin position="42"/>
        <end position="64"/>
    </location>
</feature>
<accession>A0ABP7RX91</accession>
<evidence type="ECO:0000259" key="13">
    <source>
        <dbReference type="Pfam" id="PF00999"/>
    </source>
</evidence>
<keyword evidence="7 12" id="KW-1133">Transmembrane helix</keyword>
<evidence type="ECO:0000256" key="5">
    <source>
        <dbReference type="ARBA" id="ARBA00022475"/>
    </source>
</evidence>
<dbReference type="EMBL" id="BAAAZD010000001">
    <property type="protein sequence ID" value="GAA4003554.1"/>
    <property type="molecule type" value="Genomic_DNA"/>
</dbReference>
<dbReference type="PANTHER" id="PTHR10110">
    <property type="entry name" value="SODIUM/HYDROGEN EXCHANGER"/>
    <property type="match status" value="1"/>
</dbReference>
<evidence type="ECO:0000256" key="11">
    <source>
        <dbReference type="ARBA" id="ARBA00023201"/>
    </source>
</evidence>
<feature type="domain" description="Cation/H+ exchanger transmembrane" evidence="13">
    <location>
        <begin position="5"/>
        <end position="130"/>
    </location>
</feature>
<keyword evidence="5" id="KW-1003">Cell membrane</keyword>
<evidence type="ECO:0000256" key="12">
    <source>
        <dbReference type="SAM" id="Phobius"/>
    </source>
</evidence>
<evidence type="ECO:0000256" key="1">
    <source>
        <dbReference type="ARBA" id="ARBA00004651"/>
    </source>
</evidence>
<evidence type="ECO:0000313" key="15">
    <source>
        <dbReference type="Proteomes" id="UP001501310"/>
    </source>
</evidence>
<keyword evidence="15" id="KW-1185">Reference proteome</keyword>
<keyword evidence="3" id="KW-0813">Transport</keyword>
<evidence type="ECO:0000256" key="10">
    <source>
        <dbReference type="ARBA" id="ARBA00023136"/>
    </source>
</evidence>
<dbReference type="InterPro" id="IPR006153">
    <property type="entry name" value="Cation/H_exchanger_TM"/>
</dbReference>
<protein>
    <recommendedName>
        <fullName evidence="13">Cation/H+ exchanger transmembrane domain-containing protein</fullName>
    </recommendedName>
</protein>
<dbReference type="Pfam" id="PF00999">
    <property type="entry name" value="Na_H_Exchanger"/>
    <property type="match status" value="1"/>
</dbReference>
<feature type="transmembrane region" description="Helical" evidence="12">
    <location>
        <begin position="110"/>
        <end position="130"/>
    </location>
</feature>
<dbReference type="PANTHER" id="PTHR10110:SF195">
    <property type="entry name" value="NA(+)_H(+) ANTIPORTER NHAS2"/>
    <property type="match status" value="1"/>
</dbReference>
<evidence type="ECO:0000256" key="3">
    <source>
        <dbReference type="ARBA" id="ARBA00022448"/>
    </source>
</evidence>
<evidence type="ECO:0000256" key="7">
    <source>
        <dbReference type="ARBA" id="ARBA00022989"/>
    </source>
</evidence>
<organism evidence="14 15">
    <name type="scientific">Sphingomonas humi</name>
    <dbReference type="NCBI Taxonomy" id="335630"/>
    <lineage>
        <taxon>Bacteria</taxon>
        <taxon>Pseudomonadati</taxon>
        <taxon>Pseudomonadota</taxon>
        <taxon>Alphaproteobacteria</taxon>
        <taxon>Sphingomonadales</taxon>
        <taxon>Sphingomonadaceae</taxon>
        <taxon>Sphingomonas</taxon>
    </lineage>
</organism>
<keyword evidence="9" id="KW-0406">Ion transport</keyword>